<dbReference type="SUPFAM" id="SSF57302">
    <property type="entry name" value="Snake toxin-like"/>
    <property type="match status" value="1"/>
</dbReference>
<sequence>MIKVVSTQDAAQDKVYLSGPRLLNAAHRETTAGATVLKMKLLALALAVALLFTVGECLQCHRCVSRRPGESCDLTQETCKPGKDGCAAAKFTRAPFGQYQKCMALKDCELLKLNAYIEMKCCSDDLCNTFKNLSYKKKLITKSLEKIQQRDEQEQVLLYDLQSLNTTNEK</sequence>
<protein>
    <recommendedName>
        <fullName evidence="4">CD59 glycoprotein</fullName>
    </recommendedName>
</protein>
<accession>A0AAW0QD82</accession>
<dbReference type="Proteomes" id="UP001460270">
    <property type="component" value="Unassembled WGS sequence"/>
</dbReference>
<gene>
    <name evidence="2" type="ORF">WMY93_000072</name>
</gene>
<name>A0AAW0QD82_9GOBI</name>
<dbReference type="AlphaFoldDB" id="A0AAW0QD82"/>
<evidence type="ECO:0000256" key="1">
    <source>
        <dbReference type="ARBA" id="ARBA00022729"/>
    </source>
</evidence>
<keyword evidence="3" id="KW-1185">Reference proteome</keyword>
<evidence type="ECO:0008006" key="4">
    <source>
        <dbReference type="Google" id="ProtNLM"/>
    </source>
</evidence>
<dbReference type="EMBL" id="JBBPFD010000001">
    <property type="protein sequence ID" value="KAK7944344.1"/>
    <property type="molecule type" value="Genomic_DNA"/>
</dbReference>
<dbReference type="InterPro" id="IPR045860">
    <property type="entry name" value="Snake_toxin-like_sf"/>
</dbReference>
<dbReference type="GO" id="GO:0098552">
    <property type="term" value="C:side of membrane"/>
    <property type="evidence" value="ECO:0007669"/>
    <property type="project" value="UniProtKB-KW"/>
</dbReference>
<keyword evidence="1" id="KW-0732">Signal</keyword>
<organism evidence="2 3">
    <name type="scientific">Mugilogobius chulae</name>
    <name type="common">yellowstripe goby</name>
    <dbReference type="NCBI Taxonomy" id="88201"/>
    <lineage>
        <taxon>Eukaryota</taxon>
        <taxon>Metazoa</taxon>
        <taxon>Chordata</taxon>
        <taxon>Craniata</taxon>
        <taxon>Vertebrata</taxon>
        <taxon>Euteleostomi</taxon>
        <taxon>Actinopterygii</taxon>
        <taxon>Neopterygii</taxon>
        <taxon>Teleostei</taxon>
        <taxon>Neoteleostei</taxon>
        <taxon>Acanthomorphata</taxon>
        <taxon>Gobiaria</taxon>
        <taxon>Gobiiformes</taxon>
        <taxon>Gobioidei</taxon>
        <taxon>Gobiidae</taxon>
        <taxon>Gobionellinae</taxon>
        <taxon>Mugilogobius</taxon>
    </lineage>
</organism>
<reference evidence="3" key="1">
    <citation type="submission" date="2024-04" db="EMBL/GenBank/DDBJ databases">
        <title>Salinicola lusitanus LLJ914,a marine bacterium isolated from the Okinawa Trough.</title>
        <authorList>
            <person name="Li J."/>
        </authorList>
    </citation>
    <scope>NUCLEOTIDE SEQUENCE [LARGE SCALE GENOMIC DNA]</scope>
</reference>
<dbReference type="PROSITE" id="PS00983">
    <property type="entry name" value="LY6_UPAR"/>
    <property type="match status" value="1"/>
</dbReference>
<proteinExistence type="predicted"/>
<dbReference type="InterPro" id="IPR018363">
    <property type="entry name" value="CD59_antigen_CS"/>
</dbReference>
<evidence type="ECO:0000313" key="3">
    <source>
        <dbReference type="Proteomes" id="UP001460270"/>
    </source>
</evidence>
<comment type="caution">
    <text evidence="2">The sequence shown here is derived from an EMBL/GenBank/DDBJ whole genome shotgun (WGS) entry which is preliminary data.</text>
</comment>
<evidence type="ECO:0000313" key="2">
    <source>
        <dbReference type="EMBL" id="KAK7944344.1"/>
    </source>
</evidence>
<dbReference type="Gene3D" id="2.10.60.10">
    <property type="entry name" value="CD59"/>
    <property type="match status" value="1"/>
</dbReference>
<dbReference type="CDD" id="cd23611">
    <property type="entry name" value="TFP_LU_ECD_THFP5"/>
    <property type="match status" value="1"/>
</dbReference>